<keyword evidence="3" id="KW-1185">Reference proteome</keyword>
<name>A0A7H1J5E7_9GAMM</name>
<dbReference type="OrthoDB" id="547680at2"/>
<evidence type="ECO:0000256" key="1">
    <source>
        <dbReference type="SAM" id="SignalP"/>
    </source>
</evidence>
<accession>A0A7H1J5E7</accession>
<gene>
    <name evidence="2" type="ORF">IBG28_19000</name>
</gene>
<protein>
    <submittedName>
        <fullName evidence="2">Transporter substrate-binding domain-containing protein</fullName>
    </submittedName>
</protein>
<keyword evidence="1" id="KW-0732">Signal</keyword>
<dbReference type="Proteomes" id="UP000516370">
    <property type="component" value="Chromosome"/>
</dbReference>
<dbReference type="KEGG" id="mard:IBG28_19000"/>
<organism evidence="2 3">
    <name type="scientific">Marinomonas arctica</name>
    <dbReference type="NCBI Taxonomy" id="383750"/>
    <lineage>
        <taxon>Bacteria</taxon>
        <taxon>Pseudomonadati</taxon>
        <taxon>Pseudomonadota</taxon>
        <taxon>Gammaproteobacteria</taxon>
        <taxon>Oceanospirillales</taxon>
        <taxon>Oceanospirillaceae</taxon>
        <taxon>Marinomonas</taxon>
    </lineage>
</organism>
<evidence type="ECO:0000313" key="3">
    <source>
        <dbReference type="Proteomes" id="UP000516370"/>
    </source>
</evidence>
<feature type="chain" id="PRO_5028799386" evidence="1">
    <location>
        <begin position="22"/>
        <end position="283"/>
    </location>
</feature>
<dbReference type="EMBL" id="CP061081">
    <property type="protein sequence ID" value="QNT05713.1"/>
    <property type="molecule type" value="Genomic_DNA"/>
</dbReference>
<evidence type="ECO:0000313" key="2">
    <source>
        <dbReference type="EMBL" id="QNT05713.1"/>
    </source>
</evidence>
<dbReference type="RefSeq" id="WP_111606662.1">
    <property type="nucleotide sequence ID" value="NZ_BMLJ01000009.1"/>
</dbReference>
<dbReference type="SUPFAM" id="SSF53850">
    <property type="entry name" value="Periplasmic binding protein-like II"/>
    <property type="match status" value="1"/>
</dbReference>
<feature type="signal peptide" evidence="1">
    <location>
        <begin position="1"/>
        <end position="21"/>
    </location>
</feature>
<dbReference type="Gene3D" id="3.40.190.10">
    <property type="entry name" value="Periplasmic binding protein-like II"/>
    <property type="match status" value="2"/>
</dbReference>
<proteinExistence type="predicted"/>
<dbReference type="AlphaFoldDB" id="A0A7H1J5E7"/>
<sequence length="283" mass="32560">MNIFRCIGMMILTLHSLHAMSAETIRVNKVVGEKEELMFSVLKLVMSKVDSGVTYIQNDQELNTARAIGAVESKTLDVMWGGSTSTYEDKMLPVRIPALKGLLGHRIFIIRAADQEKFNQINTLEDLKRFKPGLGTLWGDTKIMKLAGIPTVTTIKYPNLFLMLEGGRFDYFPRALHEPWVEVKSRPELNLAIDKHLMLIYPFAQYFYVEKSNKALHDKIYKGFEMAIADGSYDKLFFNHPMIKDVLEQANLKQRKVIRIKNATMHPDTPFDRKEFWLDLDSL</sequence>
<reference evidence="2 3" key="1">
    <citation type="submission" date="2020-09" db="EMBL/GenBank/DDBJ databases">
        <title>Complete genome sequence of an Arctic sea ice bacterium Marinomonas arctica BSI20414.</title>
        <authorList>
            <person name="Liao L."/>
            <person name="Chen B."/>
        </authorList>
    </citation>
    <scope>NUCLEOTIDE SEQUENCE [LARGE SCALE GENOMIC DNA]</scope>
    <source>
        <strain evidence="2 3">BSI20414</strain>
    </source>
</reference>